<dbReference type="OrthoDB" id="660361at2"/>
<keyword evidence="1" id="KW-0472">Membrane</keyword>
<dbReference type="AlphaFoldDB" id="A0A2T0U5L0"/>
<feature type="transmembrane region" description="Helical" evidence="1">
    <location>
        <begin position="43"/>
        <end position="65"/>
    </location>
</feature>
<organism evidence="2 3">
    <name type="scientific">Arcticibacter pallidicorallinus</name>
    <dbReference type="NCBI Taxonomy" id="1259464"/>
    <lineage>
        <taxon>Bacteria</taxon>
        <taxon>Pseudomonadati</taxon>
        <taxon>Bacteroidota</taxon>
        <taxon>Sphingobacteriia</taxon>
        <taxon>Sphingobacteriales</taxon>
        <taxon>Sphingobacteriaceae</taxon>
        <taxon>Arcticibacter</taxon>
    </lineage>
</organism>
<name>A0A2T0U5L0_9SPHI</name>
<dbReference type="Pfam" id="PF13858">
    <property type="entry name" value="DUF4199"/>
    <property type="match status" value="1"/>
</dbReference>
<keyword evidence="3" id="KW-1185">Reference proteome</keyword>
<dbReference type="Proteomes" id="UP000238034">
    <property type="component" value="Unassembled WGS sequence"/>
</dbReference>
<accession>A0A2T0U5L0</accession>
<feature type="transmembrane region" description="Helical" evidence="1">
    <location>
        <begin position="86"/>
        <end position="105"/>
    </location>
</feature>
<sequence length="194" mass="21001">MAEISLDQRELKKGGAINGLIFGIIVLLAGIISVYMLANTARFAFVVATPLIVSLLIPLGAAVFLTLNLRKRVGGYWTLRQATTGLFIMFIVAYTFSTVGNSIFYKVSGPGLKAQTKENLIRVTTSFLESQGANQDEIDASLEKVNAGFAEGAELSTGQMVQGYLQAIIIIFVVALIFAAIFKKEPPVFMRAED</sequence>
<dbReference type="InterPro" id="IPR025250">
    <property type="entry name" value="DUF4199"/>
</dbReference>
<evidence type="ECO:0000313" key="2">
    <source>
        <dbReference type="EMBL" id="PRY53182.1"/>
    </source>
</evidence>
<evidence type="ECO:0000256" key="1">
    <source>
        <dbReference type="SAM" id="Phobius"/>
    </source>
</evidence>
<reference evidence="2 3" key="1">
    <citation type="submission" date="2018-03" db="EMBL/GenBank/DDBJ databases">
        <title>Genomic Encyclopedia of Type Strains, Phase III (KMG-III): the genomes of soil and plant-associated and newly described type strains.</title>
        <authorList>
            <person name="Whitman W."/>
        </authorList>
    </citation>
    <scope>NUCLEOTIDE SEQUENCE [LARGE SCALE GENOMIC DNA]</scope>
    <source>
        <strain evidence="2 3">CGMCC 1.9313</strain>
    </source>
</reference>
<dbReference type="EMBL" id="PVTH01000004">
    <property type="protein sequence ID" value="PRY53182.1"/>
    <property type="molecule type" value="Genomic_DNA"/>
</dbReference>
<feature type="transmembrane region" description="Helical" evidence="1">
    <location>
        <begin position="16"/>
        <end position="37"/>
    </location>
</feature>
<proteinExistence type="predicted"/>
<protein>
    <submittedName>
        <fullName evidence="2">Uncharacterized protein DUF4199</fullName>
    </submittedName>
</protein>
<keyword evidence="1" id="KW-1133">Transmembrane helix</keyword>
<gene>
    <name evidence="2" type="ORF">B0I27_104192</name>
</gene>
<dbReference type="RefSeq" id="WP_106292760.1">
    <property type="nucleotide sequence ID" value="NZ_PVTH01000004.1"/>
</dbReference>
<feature type="transmembrane region" description="Helical" evidence="1">
    <location>
        <begin position="164"/>
        <end position="182"/>
    </location>
</feature>
<comment type="caution">
    <text evidence="2">The sequence shown here is derived from an EMBL/GenBank/DDBJ whole genome shotgun (WGS) entry which is preliminary data.</text>
</comment>
<evidence type="ECO:0000313" key="3">
    <source>
        <dbReference type="Proteomes" id="UP000238034"/>
    </source>
</evidence>
<keyword evidence="1" id="KW-0812">Transmembrane</keyword>